<name>A0ABV6PPE0_9BURK</name>
<keyword evidence="3" id="KW-1185">Reference proteome</keyword>
<feature type="region of interest" description="Disordered" evidence="1">
    <location>
        <begin position="33"/>
        <end position="58"/>
    </location>
</feature>
<dbReference type="Proteomes" id="UP001589834">
    <property type="component" value="Unassembled WGS sequence"/>
</dbReference>
<evidence type="ECO:0000313" key="3">
    <source>
        <dbReference type="Proteomes" id="UP001589834"/>
    </source>
</evidence>
<reference evidence="2 3" key="1">
    <citation type="submission" date="2024-09" db="EMBL/GenBank/DDBJ databases">
        <authorList>
            <person name="Sun Q."/>
            <person name="Mori K."/>
        </authorList>
    </citation>
    <scope>NUCLEOTIDE SEQUENCE [LARGE SCALE GENOMIC DNA]</scope>
    <source>
        <strain evidence="2 3">NCAIM B.02336</strain>
    </source>
</reference>
<evidence type="ECO:0000256" key="1">
    <source>
        <dbReference type="SAM" id="MobiDB-lite"/>
    </source>
</evidence>
<accession>A0ABV6PPE0</accession>
<gene>
    <name evidence="2" type="ORF">ACFFGG_03970</name>
</gene>
<sequence>MATIPPKPAPLIPPARQLNAALKQSAARAQRIADAFGKAVPKAREAAPRDKATHQPKH</sequence>
<protein>
    <submittedName>
        <fullName evidence="2">Uncharacterized protein</fullName>
    </submittedName>
</protein>
<dbReference type="EMBL" id="JBHLTN010000007">
    <property type="protein sequence ID" value="MFC0591706.1"/>
    <property type="molecule type" value="Genomic_DNA"/>
</dbReference>
<dbReference type="RefSeq" id="WP_377480087.1">
    <property type="nucleotide sequence ID" value="NZ_JBHLTN010000007.1"/>
</dbReference>
<evidence type="ECO:0000313" key="2">
    <source>
        <dbReference type="EMBL" id="MFC0591706.1"/>
    </source>
</evidence>
<comment type="caution">
    <text evidence="2">The sequence shown here is derived from an EMBL/GenBank/DDBJ whole genome shotgun (WGS) entry which is preliminary data.</text>
</comment>
<proteinExistence type="predicted"/>
<organism evidence="2 3">
    <name type="scientific">Ottowia pentelensis</name>
    <dbReference type="NCBI Taxonomy" id="511108"/>
    <lineage>
        <taxon>Bacteria</taxon>
        <taxon>Pseudomonadati</taxon>
        <taxon>Pseudomonadota</taxon>
        <taxon>Betaproteobacteria</taxon>
        <taxon>Burkholderiales</taxon>
        <taxon>Comamonadaceae</taxon>
        <taxon>Ottowia</taxon>
    </lineage>
</organism>
<feature type="compositionally biased region" description="Basic and acidic residues" evidence="1">
    <location>
        <begin position="42"/>
        <end position="58"/>
    </location>
</feature>